<sequence>MTLLRPSADLAWLRLRIRVKSGTAAQRLVAARLLRAAVPELPVDGLPLHARLTTLGALLTVSADGHGIAVYVTVVPERLAAATDLIRAALQTPPPAELARAAADEVVAVWEWMSADSESTADLIADLTLHTAPPSWPELYREMAQAMSAVSPSFPGLGPATATLVSPFVPDAAVERAIAGLTEGAHAVVATAEEPVATTPATLRLDVASEASALVRLGWRTPPRTHPDFPSLAVAARILGGHYRSLLMRTFRQERGWSYSPWAMLRSGPERGLWQVSVRVPADRVDEATARVRELVTECRPTPAECAVAVAHTVAEQRTLWSSGESRLTLSGYWQDLGLQPEAERRDWPRRVGEVFADRLHGVMRTHLCRPPDLTMILT</sequence>
<dbReference type="Proteomes" id="UP001290101">
    <property type="component" value="Unassembled WGS sequence"/>
</dbReference>
<keyword evidence="3" id="KW-1185">Reference proteome</keyword>
<comment type="caution">
    <text evidence="2">The sequence shown here is derived from an EMBL/GenBank/DDBJ whole genome shotgun (WGS) entry which is preliminary data.</text>
</comment>
<name>A0ABU5JB12_9ACTN</name>
<dbReference type="InterPro" id="IPR011249">
    <property type="entry name" value="Metalloenz_LuxS/M16"/>
</dbReference>
<dbReference type="Pfam" id="PF05193">
    <property type="entry name" value="Peptidase_M16_C"/>
    <property type="match status" value="1"/>
</dbReference>
<proteinExistence type="predicted"/>
<dbReference type="Gene3D" id="3.30.830.10">
    <property type="entry name" value="Metalloenzyme, LuxS/M16 peptidase-like"/>
    <property type="match status" value="1"/>
</dbReference>
<dbReference type="SUPFAM" id="SSF63411">
    <property type="entry name" value="LuxS/MPP-like metallohydrolase"/>
    <property type="match status" value="1"/>
</dbReference>
<gene>
    <name evidence="2" type="ORF">U2F25_09840</name>
</gene>
<reference evidence="2 3" key="1">
    <citation type="submission" date="2023-12" db="EMBL/GenBank/DDBJ databases">
        <title>Micromonospora sp. nov., isolated from Atacama Desert.</title>
        <authorList>
            <person name="Carro L."/>
            <person name="Golinska P."/>
            <person name="Klenk H.-P."/>
            <person name="Goodfellow M."/>
        </authorList>
    </citation>
    <scope>NUCLEOTIDE SEQUENCE [LARGE SCALE GENOMIC DNA]</scope>
    <source>
        <strain evidence="2 3">4G53</strain>
    </source>
</reference>
<dbReference type="RefSeq" id="WP_322440052.1">
    <property type="nucleotide sequence ID" value="NZ_JAXOTQ010000010.1"/>
</dbReference>
<dbReference type="InterPro" id="IPR007863">
    <property type="entry name" value="Peptidase_M16_C"/>
</dbReference>
<dbReference type="EMBL" id="JAXOTQ010000010">
    <property type="protein sequence ID" value="MDZ5489761.1"/>
    <property type="molecule type" value="Genomic_DNA"/>
</dbReference>
<organism evidence="2 3">
    <name type="scientific">Micromonospora sicca</name>
    <dbReference type="NCBI Taxonomy" id="2202420"/>
    <lineage>
        <taxon>Bacteria</taxon>
        <taxon>Bacillati</taxon>
        <taxon>Actinomycetota</taxon>
        <taxon>Actinomycetes</taxon>
        <taxon>Micromonosporales</taxon>
        <taxon>Micromonosporaceae</taxon>
        <taxon>Micromonospora</taxon>
    </lineage>
</organism>
<evidence type="ECO:0000313" key="3">
    <source>
        <dbReference type="Proteomes" id="UP001290101"/>
    </source>
</evidence>
<protein>
    <submittedName>
        <fullName evidence="2">Insulinase family protein</fullName>
    </submittedName>
</protein>
<evidence type="ECO:0000259" key="1">
    <source>
        <dbReference type="Pfam" id="PF05193"/>
    </source>
</evidence>
<evidence type="ECO:0000313" key="2">
    <source>
        <dbReference type="EMBL" id="MDZ5489761.1"/>
    </source>
</evidence>
<feature type="domain" description="Peptidase M16 C-terminal" evidence="1">
    <location>
        <begin position="194"/>
        <end position="294"/>
    </location>
</feature>
<accession>A0ABU5JB12</accession>